<feature type="transmembrane region" description="Helical" evidence="11">
    <location>
        <begin position="1273"/>
        <end position="1293"/>
    </location>
</feature>
<keyword evidence="6 10" id="KW-0040">ANK repeat</keyword>
<dbReference type="GO" id="GO:0051480">
    <property type="term" value="P:regulation of cytosolic calcium ion concentration"/>
    <property type="evidence" value="ECO:0007669"/>
    <property type="project" value="TreeGrafter"/>
</dbReference>
<organism evidence="13 14">
    <name type="scientific">Pocillopora meandrina</name>
    <dbReference type="NCBI Taxonomy" id="46732"/>
    <lineage>
        <taxon>Eukaryota</taxon>
        <taxon>Metazoa</taxon>
        <taxon>Cnidaria</taxon>
        <taxon>Anthozoa</taxon>
        <taxon>Hexacorallia</taxon>
        <taxon>Scleractinia</taxon>
        <taxon>Astrocoeniina</taxon>
        <taxon>Pocilloporidae</taxon>
        <taxon>Pocillopora</taxon>
    </lineage>
</organism>
<comment type="caution">
    <text evidence="13">The sequence shown here is derived from an EMBL/GenBank/DDBJ whole genome shotgun (WGS) entry which is preliminary data.</text>
</comment>
<evidence type="ECO:0000313" key="14">
    <source>
        <dbReference type="Proteomes" id="UP001159428"/>
    </source>
</evidence>
<dbReference type="GO" id="GO:0015279">
    <property type="term" value="F:store-operated calcium channel activity"/>
    <property type="evidence" value="ECO:0007669"/>
    <property type="project" value="TreeGrafter"/>
</dbReference>
<dbReference type="GO" id="GO:0005886">
    <property type="term" value="C:plasma membrane"/>
    <property type="evidence" value="ECO:0007669"/>
    <property type="project" value="TreeGrafter"/>
</dbReference>
<evidence type="ECO:0000256" key="2">
    <source>
        <dbReference type="ARBA" id="ARBA00022448"/>
    </source>
</evidence>
<gene>
    <name evidence="13" type="ORF">PMEA_00022235</name>
</gene>
<keyword evidence="5 11" id="KW-1133">Transmembrane helix</keyword>
<feature type="domain" description="Transient receptor ion channel" evidence="12">
    <location>
        <begin position="952"/>
        <end position="1027"/>
    </location>
</feature>
<dbReference type="Pfam" id="PF12796">
    <property type="entry name" value="Ank_2"/>
    <property type="match status" value="1"/>
</dbReference>
<evidence type="ECO:0000256" key="9">
    <source>
        <dbReference type="ARBA" id="ARBA00023303"/>
    </source>
</evidence>
<feature type="transmembrane region" description="Helical" evidence="11">
    <location>
        <begin position="482"/>
        <end position="507"/>
    </location>
</feature>
<feature type="transmembrane region" description="Helical" evidence="11">
    <location>
        <begin position="1128"/>
        <end position="1146"/>
    </location>
</feature>
<dbReference type="SMART" id="SM00248">
    <property type="entry name" value="ANK"/>
    <property type="match status" value="3"/>
</dbReference>
<feature type="repeat" description="ANK" evidence="10">
    <location>
        <begin position="92"/>
        <end position="119"/>
    </location>
</feature>
<dbReference type="InterPro" id="IPR005821">
    <property type="entry name" value="Ion_trans_dom"/>
</dbReference>
<dbReference type="PROSITE" id="PS50088">
    <property type="entry name" value="ANK_REPEAT"/>
    <property type="match status" value="1"/>
</dbReference>
<dbReference type="Pfam" id="PF00520">
    <property type="entry name" value="Ion_trans"/>
    <property type="match status" value="2"/>
</dbReference>
<feature type="non-terminal residue" evidence="13">
    <location>
        <position position="1"/>
    </location>
</feature>
<protein>
    <recommendedName>
        <fullName evidence="12">Transient receptor ion channel domain-containing protein</fullName>
    </recommendedName>
</protein>
<name>A0AAU9VY21_9CNID</name>
<feature type="transmembrane region" description="Helical" evidence="11">
    <location>
        <begin position="1158"/>
        <end position="1178"/>
    </location>
</feature>
<reference evidence="13 14" key="1">
    <citation type="submission" date="2022-05" db="EMBL/GenBank/DDBJ databases">
        <authorList>
            <consortium name="Genoscope - CEA"/>
            <person name="William W."/>
        </authorList>
    </citation>
    <scope>NUCLEOTIDE SEQUENCE [LARGE SCALE GENOMIC DNA]</scope>
</reference>
<dbReference type="InterPro" id="IPR036770">
    <property type="entry name" value="Ankyrin_rpt-contain_sf"/>
</dbReference>
<dbReference type="SUPFAM" id="SSF48403">
    <property type="entry name" value="Ankyrin repeat"/>
    <property type="match status" value="1"/>
</dbReference>
<feature type="transmembrane region" description="Helical" evidence="11">
    <location>
        <begin position="574"/>
        <end position="591"/>
    </location>
</feature>
<feature type="transmembrane region" description="Helical" evidence="11">
    <location>
        <begin position="1227"/>
        <end position="1252"/>
    </location>
</feature>
<feature type="transmembrane region" description="Helical" evidence="11">
    <location>
        <begin position="412"/>
        <end position="436"/>
    </location>
</feature>
<sequence>RNQRLINTANSYDCLTLAQVEVVILSQLSMRAVSEPYLTTVTLEDLTDSHFEDITLSEEQSRFLDAVRDGDAHGVRLYVLEKHVDVNCANLSGETALQLAVNNDRRDIAKFLLENGAEVGNALLQAVAKDSVEWVRALLAFVKDSESRPASPSNVSSEQLTSQVRYSRFVSPLMLAAHNDNQEIIKLFLSKGFTIEEPAFHDRSCECDECMRLGKRLGTSLYRLQSYRALTSPVYMCMSYLLDKSSEQSVEEQDITLSKDPIVRAFLLNRKLENLVDTEYEFKADYKQLSNNCEEFAVALLAKCRTMEEISCVMRVPGIDQVQYVEVRGGPEAQKLRVLNFAIANGNEKFVAHPYSQLMLNSVLYDRLGGWEDFGFLKKVICSILLTLLLPVLVLVYFLAPNSQVSKMLKKPFFKFVSHAGSFCCFLILLIFSSIQDKWFDVLQFSVIDLFMSLWIAGLLFQEAQEAFRQGKERYLSQYWNLVTLFMIGLFVISGILWIAGFIMTAQGFGGWTIPIGDVFGDKAQVYAYRLILLSNATFSISLVLSFINASNFFQVNSILGPLQLSLVKMMRDIIKFLFLFLLLFLAFGWAERKVYSRYVQTRKAFQGNETEHEFARIGGSLRFLFWDLFGMSELSDLRTHKNFIITQYAGEVLLGLYSIFSIVVAINMLIAMMTNSYQRVADDADIQWKFSRTRMWMPYLDEGNVLPPPFNLIPHPYLVIRLCRRFCADPSSFMRGCCARRERPAPLLKDKVDIQRRRVVMRRLIQRYLLTIENPNKPFQSHAPQLTAERLGDCGELKDMIAQLQGMLRRSEERKGLADAAKPQSEEKTKVEIHHRGNGTYCKAEKDADAILRGRTASTSLLDVLEATMPEMSLSEEEQFFFDAVRRGDLRQVREFFKRKSSSLESEEGTERQAKVGNFALTLAAQQDNYDLVKFFLSMGYRIDEPHPRSCSCESCNGMGSLEKALYRLNGYRALASPVYLSLSYLADCEKQELTAEYTCTNDPVYQAFVLNGKLELLARQEYEFKKDYSNLSTRCEEYAVALLNLCRNMTEIGCVMTMPSIKGLAHVRVRTANEAAKKLSVLNFAIKNKNERFVAHPYSQLMLNAVLYLDFDKNWIYRRNITKTTFFVLHTLLLPLWSIFYLVTPDNKLSQKLATPLAKFISHTGSFCWFLFILILSSVQDRLGISLLEISWIDILTAMWVLGLIFEEMKEFYRQGRERYFAQWWNIVTILMLLFFLLAGLFWLLGSSALMVKDGNYSFKYLVRSISRDSAFRFLFISNSIFSMAFLVSFFHLSNSLQVNSGIGPLQLSLIKMCQDVGKFLLLFLLVFVSFSMAIRKVYSQFEQIVNLYPAKEHSQNSHEFSGFSAGLRKLFWALFDKTDLEAFELESSTFYITQTTGETLFAIFNIVAILISLNMLIAMMSNSFQQIADDADIQWKFSRTGMWMQYVDKGSVLPPPFNLLPNRKHFVDLCRRIKNWIKPQKKEHYDDLDSSEGDEEQDEDMIEREKILKLLIDRYFFTSRQARDRLVLTTALKAFGSSVQVSDVLNSASSTS</sequence>
<dbReference type="SMART" id="SM01420">
    <property type="entry name" value="TRP_2"/>
    <property type="match status" value="2"/>
</dbReference>
<evidence type="ECO:0000313" key="13">
    <source>
        <dbReference type="EMBL" id="CAH3037618.1"/>
    </source>
</evidence>
<accession>A0AAU9VY21</accession>
<evidence type="ECO:0000256" key="10">
    <source>
        <dbReference type="PROSITE-ProRule" id="PRU00023"/>
    </source>
</evidence>
<evidence type="ECO:0000256" key="8">
    <source>
        <dbReference type="ARBA" id="ARBA00023136"/>
    </source>
</evidence>
<comment type="subcellular location">
    <subcellularLocation>
        <location evidence="1">Membrane</location>
        <topology evidence="1">Multi-pass membrane protein</topology>
    </subcellularLocation>
</comment>
<dbReference type="InterPro" id="IPR013555">
    <property type="entry name" value="TRP_dom"/>
</dbReference>
<dbReference type="InterPro" id="IPR002153">
    <property type="entry name" value="TRPC_channel"/>
</dbReference>
<keyword evidence="3 11" id="KW-0812">Transmembrane</keyword>
<evidence type="ECO:0000256" key="3">
    <source>
        <dbReference type="ARBA" id="ARBA00022692"/>
    </source>
</evidence>
<dbReference type="EMBL" id="CALNXJ010000004">
    <property type="protein sequence ID" value="CAH3037618.1"/>
    <property type="molecule type" value="Genomic_DNA"/>
</dbReference>
<feature type="transmembrane region" description="Helical" evidence="11">
    <location>
        <begin position="527"/>
        <end position="554"/>
    </location>
</feature>
<keyword evidence="8 11" id="KW-0472">Membrane</keyword>
<feature type="transmembrane region" description="Helical" evidence="11">
    <location>
        <begin position="1403"/>
        <end position="1423"/>
    </location>
</feature>
<feature type="non-terminal residue" evidence="13">
    <location>
        <position position="1555"/>
    </location>
</feature>
<evidence type="ECO:0000256" key="4">
    <source>
        <dbReference type="ARBA" id="ARBA00022737"/>
    </source>
</evidence>
<keyword evidence="14" id="KW-1185">Reference proteome</keyword>
<evidence type="ECO:0000256" key="7">
    <source>
        <dbReference type="ARBA" id="ARBA00023065"/>
    </source>
</evidence>
<evidence type="ECO:0000256" key="6">
    <source>
        <dbReference type="ARBA" id="ARBA00023043"/>
    </source>
</evidence>
<dbReference type="PROSITE" id="PS50297">
    <property type="entry name" value="ANK_REP_REGION"/>
    <property type="match status" value="1"/>
</dbReference>
<dbReference type="Gene3D" id="1.25.40.20">
    <property type="entry name" value="Ankyrin repeat-containing domain"/>
    <property type="match status" value="2"/>
</dbReference>
<dbReference type="GO" id="GO:0070679">
    <property type="term" value="F:inositol 1,4,5 trisphosphate binding"/>
    <property type="evidence" value="ECO:0007669"/>
    <property type="project" value="TreeGrafter"/>
</dbReference>
<feature type="transmembrane region" description="Helical" evidence="11">
    <location>
        <begin position="383"/>
        <end position="400"/>
    </location>
</feature>
<evidence type="ECO:0000256" key="11">
    <source>
        <dbReference type="SAM" id="Phobius"/>
    </source>
</evidence>
<feature type="transmembrane region" description="Helical" evidence="11">
    <location>
        <begin position="653"/>
        <end position="671"/>
    </location>
</feature>
<keyword evidence="7" id="KW-0406">Ion transport</keyword>
<feature type="transmembrane region" description="Helical" evidence="11">
    <location>
        <begin position="1185"/>
        <end position="1207"/>
    </location>
</feature>
<dbReference type="GO" id="GO:0034703">
    <property type="term" value="C:cation channel complex"/>
    <property type="evidence" value="ECO:0007669"/>
    <property type="project" value="TreeGrafter"/>
</dbReference>
<evidence type="ECO:0000256" key="1">
    <source>
        <dbReference type="ARBA" id="ARBA00004141"/>
    </source>
</evidence>
<keyword evidence="2" id="KW-0813">Transport</keyword>
<proteinExistence type="predicted"/>
<keyword evidence="9" id="KW-0407">Ion channel</keyword>
<dbReference type="InterPro" id="IPR002110">
    <property type="entry name" value="Ankyrin_rpt"/>
</dbReference>
<dbReference type="PANTHER" id="PTHR10117">
    <property type="entry name" value="TRANSIENT RECEPTOR POTENTIAL CHANNEL"/>
    <property type="match status" value="1"/>
</dbReference>
<evidence type="ECO:0000256" key="5">
    <source>
        <dbReference type="ARBA" id="ARBA00022989"/>
    </source>
</evidence>
<feature type="transmembrane region" description="Helical" evidence="11">
    <location>
        <begin position="442"/>
        <end position="461"/>
    </location>
</feature>
<keyword evidence="4" id="KW-0677">Repeat</keyword>
<dbReference type="PANTHER" id="PTHR10117:SF54">
    <property type="entry name" value="TRANSIENT RECEPTOR POTENTIAL-GAMMA PROTEIN"/>
    <property type="match status" value="1"/>
</dbReference>
<evidence type="ECO:0000259" key="12">
    <source>
        <dbReference type="SMART" id="SM01420"/>
    </source>
</evidence>
<feature type="domain" description="Transient receptor ion channel" evidence="12">
    <location>
        <begin position="205"/>
        <end position="283"/>
    </location>
</feature>
<feature type="transmembrane region" description="Helical" evidence="11">
    <location>
        <begin position="1319"/>
        <end position="1337"/>
    </location>
</feature>
<dbReference type="Proteomes" id="UP001159428">
    <property type="component" value="Unassembled WGS sequence"/>
</dbReference>
<dbReference type="PRINTS" id="PR01097">
    <property type="entry name" value="TRNSRECEPTRP"/>
</dbReference>
<dbReference type="Pfam" id="PF08344">
    <property type="entry name" value="TRP_2"/>
    <property type="match status" value="2"/>
</dbReference>